<protein>
    <submittedName>
        <fullName evidence="1">FtsX-like permease family protein</fullName>
    </submittedName>
</protein>
<name>A0ACD5ACY8_9ACTN</name>
<proteinExistence type="predicted"/>
<dbReference type="Proteomes" id="UP001432251">
    <property type="component" value="Chromosome"/>
</dbReference>
<reference evidence="1" key="1">
    <citation type="journal article" date="2025" name="Int. J. Syst. Evol. Microbiol.">
        <title>Streptomyces citrinus sp. nov., with yellow diffusible pigment.</title>
        <authorList>
            <person name="He Y."/>
            <person name="Yang E."/>
            <person name="Xu J."/>
            <person name="Sun Y."/>
            <person name="Sun L."/>
        </authorList>
    </citation>
    <scope>NUCLEOTIDE SEQUENCE</scope>
    <source>
        <strain evidence="1">Q6</strain>
    </source>
</reference>
<evidence type="ECO:0000313" key="2">
    <source>
        <dbReference type="Proteomes" id="UP001432251"/>
    </source>
</evidence>
<gene>
    <name evidence="1" type="ORF">V2W30_17355</name>
</gene>
<accession>A0ACD5ACY8</accession>
<dbReference type="EMBL" id="CP146022">
    <property type="protein sequence ID" value="WWQ64935.1"/>
    <property type="molecule type" value="Genomic_DNA"/>
</dbReference>
<evidence type="ECO:0000313" key="1">
    <source>
        <dbReference type="EMBL" id="WWQ64935.1"/>
    </source>
</evidence>
<sequence length="839" mass="85971">MFSLAVSTLRARKGAFAGAFVALLCAAALVTACAALLETGLRGKIPTERYAGTPLLVTADQNVHFTKVKKGKTKTKSKPLTERAWIDAGLAERLDRVDGVRAVVPELTFPAAVVGTGGGTTSWGHAWDSARLTPFTLRSGHAPGAGEVVLDAAVARAAGKQVGERVTVQSTGAPTAYRIAGIAAPAGRDALDRQSTLFFSAADARRLAAHPGRVSTIGLLTAPGADVTAVRERAAEALTGTTAQVRTGDDLGPAEFLDAGKARVSLVSLGAAMGGTSLLVALLVVTGTFALSVQQRARELALLRAIGATPRQLRRMVGREALVVGLLAGVAGAFAGLLLARWMYARFVAVGALPDTLHLTLSAFPPLLAVLATLLAAWGAARAAARRPARVRPTEALAEASVPGRGFSVVRLVAGVLAAAGYAVLVLVLSGLRTEAAATPVTFLTVILAAAATALLGPQLARVAAAVVGGVVRRVSPAAGFLADRNSRTNAQRFAAVVTPLSLAVAMTSTILFTQTTAGHAAREQMLDGTTASYVLAAAGPGVPRAAAEAVREVPGVSAATEVVRTQLRAGQDKFPAQGVTPEGLTASLDPRAVAGSVGDLGRGTVALSELAAATKGVDVGDRLPLTLGDGTKVRPRVVAVYARGLGFGDVLLPFDVVAAHVDHPLASSVLIAGARVDADRLRAAVREFAAVRVLDRTRADAVQRAQEGTQAQVNLVAMGLIIAFTGIAVVNTLVMATAARRRELAMLRLIGTTARQVRAMLRWETLTVVLLAVALGTGIAYVTLSAYSRGMTGSATPYGPPLTYLGVVAAATVLAFTATALPARAALRAPAHATLTRT</sequence>
<keyword evidence="2" id="KW-1185">Reference proteome</keyword>
<organism evidence="1 2">
    <name type="scientific">Streptomyces citrinus</name>
    <dbReference type="NCBI Taxonomy" id="3118173"/>
    <lineage>
        <taxon>Bacteria</taxon>
        <taxon>Bacillati</taxon>
        <taxon>Actinomycetota</taxon>
        <taxon>Actinomycetes</taxon>
        <taxon>Kitasatosporales</taxon>
        <taxon>Streptomycetaceae</taxon>
        <taxon>Streptomyces</taxon>
    </lineage>
</organism>